<dbReference type="Pfam" id="PF24539">
    <property type="entry name" value="DUF7600"/>
    <property type="match status" value="1"/>
</dbReference>
<dbReference type="PROSITE" id="PS50181">
    <property type="entry name" value="FBOX"/>
    <property type="match status" value="1"/>
</dbReference>
<dbReference type="InterPro" id="IPR001810">
    <property type="entry name" value="F-box_dom"/>
</dbReference>
<dbReference type="VEuPathDB" id="FungiDB:ACJ73_01195"/>
<dbReference type="OrthoDB" id="5273847at2759"/>
<sequence>MPDGLYCLLCGGFIHYRAPTTPWLTEFRAVRVPSGGKERTPFLTGVGGGIVYTMPFSAPSDPDQRYSDIEYIFSPLDAFTPFHSPNYRPDAGYVFHDHCWNLLNALNYPDPVPVRRLYDILRSLPSRSLHWLQWGHTYGGLVKTYPVCYPWEEARLAGMITGSVTRPKLSPYYYCKQDPWDIPELRQVLAETKERPAQEFNNDELRISCRPQQHADCFSKLPVELREQILTQLLVKDVASLRLASRSFACLPLSHYFWFSRFLPGMDRDFIFEATRPDSESAVNARCRDWRALYEKTGQILREGGPLSNRARIWNCNKSLVGLLKIEPLDKVRLEKADRYNNIVWKVAGARYNHMSYDMLYLQAARLPREISQIAVSFVTLNGKQHVSGIRLCSRKEPDVDMGYVTPASEIVLDLENEEGASATLSGFITSISPDGIRALQATTLEGRLSNWAGCPDATPVTLRLCTNDRVSHLKCAFDGFKLVELFVPDTEVGSHERPPQVPLRTNAIWYPDVPPEDVYLHESTFPGKEVSQSEYHPLIHVMFGGPDGSYLKYLTRISVTVSRQEIVGIIFEYGAKGAPVERLQAGRNLKGTDDSLKISFTIDGPGGELLTGIQANGDFGKNITSIKVITNHNRQFTFQPNAIPQLKFPPGPQVRKRMGKIEITPGTTIIGIYVMHHSDLYRKDYQGIATMIAQRTTNEKANHHLHHSEDPAAGRADELAAHYMSI</sequence>
<evidence type="ECO:0000313" key="3">
    <source>
        <dbReference type="Proteomes" id="UP000242791"/>
    </source>
</evidence>
<protein>
    <recommendedName>
        <fullName evidence="1">F-box domain-containing protein</fullName>
    </recommendedName>
</protein>
<dbReference type="Pfam" id="PF00646">
    <property type="entry name" value="F-box"/>
    <property type="match status" value="1"/>
</dbReference>
<gene>
    <name evidence="2" type="ORF">ACJ73_01195</name>
</gene>
<evidence type="ECO:0000259" key="1">
    <source>
        <dbReference type="PROSITE" id="PS50181"/>
    </source>
</evidence>
<proteinExistence type="predicted"/>
<dbReference type="AlphaFoldDB" id="A0A1J9QF07"/>
<dbReference type="SUPFAM" id="SSF51101">
    <property type="entry name" value="Mannose-binding lectins"/>
    <property type="match status" value="1"/>
</dbReference>
<dbReference type="InterPro" id="IPR036404">
    <property type="entry name" value="Jacalin-like_lectin_dom_sf"/>
</dbReference>
<reference evidence="2 3" key="1">
    <citation type="submission" date="2015-08" db="EMBL/GenBank/DDBJ databases">
        <title>Emmonsia species relationships and genome sequence.</title>
        <authorList>
            <person name="Cuomo C.A."/>
            <person name="Schwartz I.S."/>
            <person name="Kenyon C."/>
            <person name="De Hoog G.S."/>
            <person name="Govender N.P."/>
            <person name="Botha A."/>
            <person name="Moreno L."/>
            <person name="De Vries M."/>
            <person name="Munoz J.F."/>
            <person name="Stielow J.B."/>
        </authorList>
    </citation>
    <scope>NUCLEOTIDE SEQUENCE [LARGE SCALE GENOMIC DNA]</scope>
    <source>
        <strain evidence="2 3">EI222</strain>
    </source>
</reference>
<comment type="caution">
    <text evidence="2">The sequence shown here is derived from an EMBL/GenBank/DDBJ whole genome shotgun (WGS) entry which is preliminary data.</text>
</comment>
<name>A0A1J9QF07_9EURO</name>
<dbReference type="EMBL" id="LGTZ01000102">
    <property type="protein sequence ID" value="OJD27406.1"/>
    <property type="molecule type" value="Genomic_DNA"/>
</dbReference>
<feature type="domain" description="F-box" evidence="1">
    <location>
        <begin position="215"/>
        <end position="261"/>
    </location>
</feature>
<evidence type="ECO:0000313" key="2">
    <source>
        <dbReference type="EMBL" id="OJD27406.1"/>
    </source>
</evidence>
<accession>A0A1J9QF07</accession>
<dbReference type="InterPro" id="IPR056021">
    <property type="entry name" value="DUF7600"/>
</dbReference>
<dbReference type="STRING" id="1658174.A0A1J9QF07"/>
<dbReference type="InterPro" id="IPR036047">
    <property type="entry name" value="F-box-like_dom_sf"/>
</dbReference>
<dbReference type="SUPFAM" id="SSF81383">
    <property type="entry name" value="F-box domain"/>
    <property type="match status" value="1"/>
</dbReference>
<dbReference type="Proteomes" id="UP000242791">
    <property type="component" value="Unassembled WGS sequence"/>
</dbReference>
<keyword evidence="3" id="KW-1185">Reference proteome</keyword>
<organism evidence="2 3">
    <name type="scientific">Blastomyces percursus</name>
    <dbReference type="NCBI Taxonomy" id="1658174"/>
    <lineage>
        <taxon>Eukaryota</taxon>
        <taxon>Fungi</taxon>
        <taxon>Dikarya</taxon>
        <taxon>Ascomycota</taxon>
        <taxon>Pezizomycotina</taxon>
        <taxon>Eurotiomycetes</taxon>
        <taxon>Eurotiomycetidae</taxon>
        <taxon>Onygenales</taxon>
        <taxon>Ajellomycetaceae</taxon>
        <taxon>Blastomyces</taxon>
    </lineage>
</organism>